<protein>
    <submittedName>
        <fullName evidence="2">5-methylthioadenosine/S-adenosylhomocysteine deaminase-like protein</fullName>
    </submittedName>
</protein>
<accession>A0A086T0C2</accession>
<organism evidence="2 3">
    <name type="scientific">Hapsidospora chrysogenum (strain ATCC 11550 / CBS 779.69 / DSM 880 / IAM 14645 / JCM 23072 / IMI 49137)</name>
    <name type="common">Acremonium chrysogenum</name>
    <dbReference type="NCBI Taxonomy" id="857340"/>
    <lineage>
        <taxon>Eukaryota</taxon>
        <taxon>Fungi</taxon>
        <taxon>Dikarya</taxon>
        <taxon>Ascomycota</taxon>
        <taxon>Pezizomycotina</taxon>
        <taxon>Sordariomycetes</taxon>
        <taxon>Hypocreomycetidae</taxon>
        <taxon>Hypocreales</taxon>
        <taxon>Bionectriaceae</taxon>
        <taxon>Hapsidospora</taxon>
    </lineage>
</organism>
<reference evidence="3" key="1">
    <citation type="journal article" date="2014" name="Genome Announc.">
        <title>Genome sequence and annotation of Acremonium chrysogenum, producer of the beta-lactam antibiotic cephalosporin C.</title>
        <authorList>
            <person name="Terfehr D."/>
            <person name="Dahlmann T.A."/>
            <person name="Specht T."/>
            <person name="Zadra I."/>
            <person name="Kuernsteiner H."/>
            <person name="Kueck U."/>
        </authorList>
    </citation>
    <scope>NUCLEOTIDE SEQUENCE [LARGE SCALE GENOMIC DNA]</scope>
    <source>
        <strain evidence="3">ATCC 11550 / CBS 779.69 / DSM 880 / IAM 14645 / JCM 23072 / IMI 49137</strain>
    </source>
</reference>
<dbReference type="OrthoDB" id="194468at2759"/>
<dbReference type="InterPro" id="IPR011059">
    <property type="entry name" value="Metal-dep_hydrolase_composite"/>
</dbReference>
<gene>
    <name evidence="2" type="ORF">ACRE_064670</name>
</gene>
<dbReference type="InterPro" id="IPR032466">
    <property type="entry name" value="Metal_Hydrolase"/>
</dbReference>
<dbReference type="PANTHER" id="PTHR43794:SF5">
    <property type="entry name" value="CHLOROHYDROLASE FAMILY PROTEIN"/>
    <property type="match status" value="1"/>
</dbReference>
<dbReference type="InterPro" id="IPR006680">
    <property type="entry name" value="Amidohydro-rel"/>
</dbReference>
<evidence type="ECO:0000313" key="2">
    <source>
        <dbReference type="EMBL" id="KFH42804.1"/>
    </source>
</evidence>
<keyword evidence="3" id="KW-1185">Reference proteome</keyword>
<feature type="domain" description="Amidohydrolase-related" evidence="1">
    <location>
        <begin position="56"/>
        <end position="424"/>
    </location>
</feature>
<name>A0A086T0C2_HAPC1</name>
<dbReference type="Proteomes" id="UP000029964">
    <property type="component" value="Unassembled WGS sequence"/>
</dbReference>
<dbReference type="HOGENOM" id="CLU_012358_11_3_1"/>
<comment type="caution">
    <text evidence="2">The sequence shown here is derived from an EMBL/GenBank/DDBJ whole genome shotgun (WGS) entry which is preliminary data.</text>
</comment>
<dbReference type="GO" id="GO:0016810">
    <property type="term" value="F:hydrolase activity, acting on carbon-nitrogen (but not peptide) bonds"/>
    <property type="evidence" value="ECO:0007669"/>
    <property type="project" value="InterPro"/>
</dbReference>
<sequence length="493" mass="53109">MSTLLLKGGIVLIHGHNDKIQPRHADVLIQDCRIAEIGPSLTTPSGCNVIDCTDKIVSPGFVDTHHHLSETPLKGFFGDATLIRYLAMTLTAPFAFHPADMYWANLSGALEAIDSGTTTVLDHAHCNYTKDHSKQAIAGSLTSGIRSVFAYTPTLTMTAYKPNPEFADSIPSWFVPVLERLAGAKALTEANARVRLGFGFDRYSLPKDTIQELFEKVKSLGVNVVTSHYFRPKGDQSDRLPPLLKEYGLLDKNVVLSHAGGATAEDAALIKESGAYVSATPSLEAAMGLGPQAVFRNDLPGVDSVASFGIGCHSITSSSLVNEMRFGLQHARGLDSAANLRENKLPGRIHHTTHEAFNMATMGGARALGMETDIGSVEPGKRADLVVFSATSPSMLAAAQQDPVMAVVLHSSTRDVEDVIVDGVVRKRDGKMLPVESIEWDEDAGAFGPTGKEVPWNEVASKVLDLQQRFMAKRSRYDLAHLEGIVSSMIHAA</sequence>
<evidence type="ECO:0000313" key="3">
    <source>
        <dbReference type="Proteomes" id="UP000029964"/>
    </source>
</evidence>
<dbReference type="Gene3D" id="3.20.20.140">
    <property type="entry name" value="Metal-dependent hydrolases"/>
    <property type="match status" value="1"/>
</dbReference>
<dbReference type="PANTHER" id="PTHR43794">
    <property type="entry name" value="AMINOHYDROLASE SSNA-RELATED"/>
    <property type="match status" value="1"/>
</dbReference>
<dbReference type="SUPFAM" id="SSF51338">
    <property type="entry name" value="Composite domain of metallo-dependent hydrolases"/>
    <property type="match status" value="1"/>
</dbReference>
<dbReference type="InterPro" id="IPR050287">
    <property type="entry name" value="MTA/SAH_deaminase"/>
</dbReference>
<dbReference type="EMBL" id="JPKY01000085">
    <property type="protein sequence ID" value="KFH42804.1"/>
    <property type="molecule type" value="Genomic_DNA"/>
</dbReference>
<proteinExistence type="predicted"/>
<dbReference type="SUPFAM" id="SSF51556">
    <property type="entry name" value="Metallo-dependent hydrolases"/>
    <property type="match status" value="1"/>
</dbReference>
<dbReference type="Gene3D" id="2.30.40.10">
    <property type="entry name" value="Urease, subunit C, domain 1"/>
    <property type="match status" value="1"/>
</dbReference>
<dbReference type="Pfam" id="PF01979">
    <property type="entry name" value="Amidohydro_1"/>
    <property type="match status" value="1"/>
</dbReference>
<dbReference type="AlphaFoldDB" id="A0A086T0C2"/>
<dbReference type="STRING" id="857340.A0A086T0C2"/>
<evidence type="ECO:0000259" key="1">
    <source>
        <dbReference type="Pfam" id="PF01979"/>
    </source>
</evidence>